<dbReference type="EMBL" id="OY726397">
    <property type="protein sequence ID" value="CAJ1494405.1"/>
    <property type="molecule type" value="Genomic_DNA"/>
</dbReference>
<feature type="domain" description="PPM-type phosphatase" evidence="3">
    <location>
        <begin position="200"/>
        <end position="414"/>
    </location>
</feature>
<feature type="domain" description="GAF" evidence="2">
    <location>
        <begin position="32"/>
        <end position="179"/>
    </location>
</feature>
<dbReference type="InterPro" id="IPR052016">
    <property type="entry name" value="Bact_Sigma-Reg"/>
</dbReference>
<dbReference type="SUPFAM" id="SSF81606">
    <property type="entry name" value="PP2C-like"/>
    <property type="match status" value="1"/>
</dbReference>
<protein>
    <submittedName>
        <fullName evidence="4">SpoIIE family protein phosphatase</fullName>
    </submittedName>
</protein>
<keyword evidence="1" id="KW-0378">Hydrolase</keyword>
<evidence type="ECO:0000259" key="3">
    <source>
        <dbReference type="SMART" id="SM00331"/>
    </source>
</evidence>
<dbReference type="Gene3D" id="3.60.40.10">
    <property type="entry name" value="PPM-type phosphatase domain"/>
    <property type="match status" value="1"/>
</dbReference>
<organism evidence="4 5">
    <name type="scientific">[Mycobacterium] burgundiense</name>
    <dbReference type="NCBI Taxonomy" id="3064286"/>
    <lineage>
        <taxon>Bacteria</taxon>
        <taxon>Bacillati</taxon>
        <taxon>Actinomycetota</taxon>
        <taxon>Actinomycetes</taxon>
        <taxon>Mycobacteriales</taxon>
        <taxon>Mycobacteriaceae</taxon>
        <taxon>Mycolicibacterium</taxon>
    </lineage>
</organism>
<dbReference type="InterPro" id="IPR001932">
    <property type="entry name" value="PPM-type_phosphatase-like_dom"/>
</dbReference>
<dbReference type="SMART" id="SM00331">
    <property type="entry name" value="PP2C_SIG"/>
    <property type="match status" value="1"/>
</dbReference>
<reference evidence="4 5" key="1">
    <citation type="submission" date="2023-08" db="EMBL/GenBank/DDBJ databases">
        <authorList>
            <person name="Folkvardsen B D."/>
            <person name="Norman A."/>
        </authorList>
    </citation>
    <scope>NUCLEOTIDE SEQUENCE [LARGE SCALE GENOMIC DNA]</scope>
    <source>
        <strain evidence="4 5">Mu0053</strain>
    </source>
</reference>
<dbReference type="InterPro" id="IPR036457">
    <property type="entry name" value="PPM-type-like_dom_sf"/>
</dbReference>
<dbReference type="SUPFAM" id="SSF55781">
    <property type="entry name" value="GAF domain-like"/>
    <property type="match status" value="1"/>
</dbReference>
<evidence type="ECO:0000313" key="5">
    <source>
        <dbReference type="Proteomes" id="UP001190465"/>
    </source>
</evidence>
<accession>A0ABN9MT50</accession>
<evidence type="ECO:0000256" key="1">
    <source>
        <dbReference type="ARBA" id="ARBA00022801"/>
    </source>
</evidence>
<evidence type="ECO:0000259" key="2">
    <source>
        <dbReference type="SMART" id="SM00065"/>
    </source>
</evidence>
<dbReference type="PANTHER" id="PTHR43156:SF2">
    <property type="entry name" value="STAGE II SPORULATION PROTEIN E"/>
    <property type="match status" value="1"/>
</dbReference>
<evidence type="ECO:0000313" key="4">
    <source>
        <dbReference type="EMBL" id="CAJ1494405.1"/>
    </source>
</evidence>
<dbReference type="Gene3D" id="3.30.450.40">
    <property type="match status" value="1"/>
</dbReference>
<dbReference type="Pfam" id="PF07228">
    <property type="entry name" value="SpoIIE"/>
    <property type="match status" value="1"/>
</dbReference>
<dbReference type="RefSeq" id="WP_308480421.1">
    <property type="nucleotide sequence ID" value="NZ_OY726397.1"/>
</dbReference>
<keyword evidence="5" id="KW-1185">Reference proteome</keyword>
<name>A0ABN9MT50_9MYCO</name>
<dbReference type="InterPro" id="IPR029016">
    <property type="entry name" value="GAF-like_dom_sf"/>
</dbReference>
<gene>
    <name evidence="4" type="ORF">MU0053_000031</name>
</gene>
<dbReference type="InterPro" id="IPR003018">
    <property type="entry name" value="GAF"/>
</dbReference>
<dbReference type="Proteomes" id="UP001190465">
    <property type="component" value="Chromosome"/>
</dbReference>
<dbReference type="PANTHER" id="PTHR43156">
    <property type="entry name" value="STAGE II SPORULATION PROTEIN E-RELATED"/>
    <property type="match status" value="1"/>
</dbReference>
<sequence length="416" mass="43660">MTIDPELDRAPPTQTGDQLAHEVATVLGGSLNPRRAALQLVNLIQLNMADWAMVVIPDRQTGAMMLVGDAAPTGVRIGRAGLTGRPLDRVLSAGGYEHIEGSDLSGLVPAEPFLQAAVALAPAEAVGVALTARGVTFGALVLLRQADAGFTAAEIGAAQRVADRAALALDSARMYQQQTHVAAVLQQSLRPPTLPSIPGLRLAACYRPAAENLDIGGDFYDVLGGDDDWLVAIGDVCGKGVEAAALTGQARQSIRTAAHFDRDPAAVLRVTNSVLYNPASTQFVTMLCARLRPDGTEVRVDLATAGHPPPLVLRADGRVEQLAVYGTAAALVAEVQYGAITFRLSRGDTMLMFTDGVDEAWGSEGQYGLERLQKMLPAYAGASPEVVCEAVEQDVMEYLDGTAHDDIALLAVTCGS</sequence>
<proteinExistence type="predicted"/>
<dbReference type="SMART" id="SM00065">
    <property type="entry name" value="GAF"/>
    <property type="match status" value="1"/>
</dbReference>